<evidence type="ECO:0000313" key="4">
    <source>
        <dbReference type="Proteomes" id="UP001549691"/>
    </source>
</evidence>
<dbReference type="InterPro" id="IPR028976">
    <property type="entry name" value="CheC-like_sf"/>
</dbReference>
<protein>
    <submittedName>
        <fullName evidence="3">Chemotaxis protein CheX</fullName>
    </submittedName>
</protein>
<dbReference type="RefSeq" id="WP_354601584.1">
    <property type="nucleotide sequence ID" value="NZ_JBEWZI010000013.1"/>
</dbReference>
<evidence type="ECO:0000256" key="1">
    <source>
        <dbReference type="ARBA" id="ARBA00022500"/>
    </source>
</evidence>
<dbReference type="Pfam" id="PF13690">
    <property type="entry name" value="CheX"/>
    <property type="match status" value="1"/>
</dbReference>
<name>A0ABV2TNP1_9RHOO</name>
<sequence length="157" mass="17327">MRALQEQELGAFIASVSHFFKHATGDAAEIRSAFLADTDTYLDFFDFSGIVDVSGEWSGSLYFSAPRGMLSHILLSYGSESYTDEDHMDLIGEIANMFSGQARKALGEGLEISVPRRCTRIAIKPGCEPRPYVVPLAWRGFEAIVVVDLKTSRKALN</sequence>
<comment type="caution">
    <text evidence="3">The sequence shown here is derived from an EMBL/GenBank/DDBJ whole genome shotgun (WGS) entry which is preliminary data.</text>
</comment>
<dbReference type="EMBL" id="JBEWZI010000013">
    <property type="protein sequence ID" value="MET7015123.1"/>
    <property type="molecule type" value="Genomic_DNA"/>
</dbReference>
<dbReference type="Proteomes" id="UP001549691">
    <property type="component" value="Unassembled WGS sequence"/>
</dbReference>
<evidence type="ECO:0000313" key="3">
    <source>
        <dbReference type="EMBL" id="MET7015123.1"/>
    </source>
</evidence>
<dbReference type="CDD" id="cd17906">
    <property type="entry name" value="CheX"/>
    <property type="match status" value="1"/>
</dbReference>
<accession>A0ABV2TNP1</accession>
<reference evidence="3 4" key="1">
    <citation type="submission" date="2024-07" db="EMBL/GenBank/DDBJ databases">
        <title>Uliginosibacterium flavum JJ3220;KACC:17644.</title>
        <authorList>
            <person name="Kim M.K."/>
        </authorList>
    </citation>
    <scope>NUCLEOTIDE SEQUENCE [LARGE SCALE GENOMIC DNA]</scope>
    <source>
        <strain evidence="3 4">KACC:17644</strain>
    </source>
</reference>
<keyword evidence="4" id="KW-1185">Reference proteome</keyword>
<evidence type="ECO:0000259" key="2">
    <source>
        <dbReference type="Pfam" id="PF13690"/>
    </source>
</evidence>
<organism evidence="3 4">
    <name type="scientific">Uliginosibacterium flavum</name>
    <dbReference type="NCBI Taxonomy" id="1396831"/>
    <lineage>
        <taxon>Bacteria</taxon>
        <taxon>Pseudomonadati</taxon>
        <taxon>Pseudomonadota</taxon>
        <taxon>Betaproteobacteria</taxon>
        <taxon>Rhodocyclales</taxon>
        <taxon>Zoogloeaceae</taxon>
        <taxon>Uliginosibacterium</taxon>
    </lineage>
</organism>
<dbReference type="SUPFAM" id="SSF103039">
    <property type="entry name" value="CheC-like"/>
    <property type="match status" value="1"/>
</dbReference>
<dbReference type="Gene3D" id="3.40.1550.10">
    <property type="entry name" value="CheC-like"/>
    <property type="match status" value="1"/>
</dbReference>
<proteinExistence type="predicted"/>
<dbReference type="InterPro" id="IPR028051">
    <property type="entry name" value="CheX-like_dom"/>
</dbReference>
<keyword evidence="1" id="KW-0145">Chemotaxis</keyword>
<feature type="domain" description="Chemotaxis phosphatase CheX-like" evidence="2">
    <location>
        <begin position="47"/>
        <end position="118"/>
    </location>
</feature>
<gene>
    <name evidence="3" type="ORF">ABXR19_13070</name>
</gene>